<evidence type="ECO:0000313" key="2">
    <source>
        <dbReference type="EMBL" id="KIK07232.1"/>
    </source>
</evidence>
<dbReference type="InterPro" id="IPR001810">
    <property type="entry name" value="F-box_dom"/>
</dbReference>
<dbReference type="SUPFAM" id="SSF81383">
    <property type="entry name" value="F-box domain"/>
    <property type="match status" value="1"/>
</dbReference>
<organism evidence="2 3">
    <name type="scientific">Laccaria amethystina LaAM-08-1</name>
    <dbReference type="NCBI Taxonomy" id="1095629"/>
    <lineage>
        <taxon>Eukaryota</taxon>
        <taxon>Fungi</taxon>
        <taxon>Dikarya</taxon>
        <taxon>Basidiomycota</taxon>
        <taxon>Agaricomycotina</taxon>
        <taxon>Agaricomycetes</taxon>
        <taxon>Agaricomycetidae</taxon>
        <taxon>Agaricales</taxon>
        <taxon>Agaricineae</taxon>
        <taxon>Hydnangiaceae</taxon>
        <taxon>Laccaria</taxon>
    </lineage>
</organism>
<dbReference type="HOGENOM" id="CLU_104287_0_0_1"/>
<dbReference type="PROSITE" id="PS50181">
    <property type="entry name" value="FBOX"/>
    <property type="match status" value="1"/>
</dbReference>
<dbReference type="InterPro" id="IPR036047">
    <property type="entry name" value="F-box-like_dom_sf"/>
</dbReference>
<dbReference type="AlphaFoldDB" id="A0A0C9YAE3"/>
<dbReference type="Proteomes" id="UP000054477">
    <property type="component" value="Unassembled WGS sequence"/>
</dbReference>
<gene>
    <name evidence="2" type="ORF">K443DRAFT_199904</name>
</gene>
<keyword evidence="3" id="KW-1185">Reference proteome</keyword>
<dbReference type="OrthoDB" id="3219396at2759"/>
<dbReference type="EMBL" id="KN838548">
    <property type="protein sequence ID" value="KIK07232.1"/>
    <property type="molecule type" value="Genomic_DNA"/>
</dbReference>
<proteinExistence type="predicted"/>
<protein>
    <recommendedName>
        <fullName evidence="1">F-box domain-containing protein</fullName>
    </recommendedName>
</protein>
<dbReference type="STRING" id="1095629.A0A0C9YAE3"/>
<evidence type="ECO:0000313" key="3">
    <source>
        <dbReference type="Proteomes" id="UP000054477"/>
    </source>
</evidence>
<name>A0A0C9YAE3_9AGAR</name>
<evidence type="ECO:0000259" key="1">
    <source>
        <dbReference type="PROSITE" id="PS50181"/>
    </source>
</evidence>
<accession>A0A0C9YAE3</accession>
<reference evidence="3" key="2">
    <citation type="submission" date="2015-01" db="EMBL/GenBank/DDBJ databases">
        <title>Evolutionary Origins and Diversification of the Mycorrhizal Mutualists.</title>
        <authorList>
            <consortium name="DOE Joint Genome Institute"/>
            <consortium name="Mycorrhizal Genomics Consortium"/>
            <person name="Kohler A."/>
            <person name="Kuo A."/>
            <person name="Nagy L.G."/>
            <person name="Floudas D."/>
            <person name="Copeland A."/>
            <person name="Barry K.W."/>
            <person name="Cichocki N."/>
            <person name="Veneault-Fourrey C."/>
            <person name="LaButti K."/>
            <person name="Lindquist E.A."/>
            <person name="Lipzen A."/>
            <person name="Lundell T."/>
            <person name="Morin E."/>
            <person name="Murat C."/>
            <person name="Riley R."/>
            <person name="Ohm R."/>
            <person name="Sun H."/>
            <person name="Tunlid A."/>
            <person name="Henrissat B."/>
            <person name="Grigoriev I.V."/>
            <person name="Hibbett D.S."/>
            <person name="Martin F."/>
        </authorList>
    </citation>
    <scope>NUCLEOTIDE SEQUENCE [LARGE SCALE GENOMIC DNA]</scope>
    <source>
        <strain evidence="3">LaAM-08-1</strain>
    </source>
</reference>
<dbReference type="Pfam" id="PF12937">
    <property type="entry name" value="F-box-like"/>
    <property type="match status" value="1"/>
</dbReference>
<dbReference type="Gene3D" id="1.20.1280.50">
    <property type="match status" value="1"/>
</dbReference>
<reference evidence="2 3" key="1">
    <citation type="submission" date="2014-04" db="EMBL/GenBank/DDBJ databases">
        <authorList>
            <consortium name="DOE Joint Genome Institute"/>
            <person name="Kuo A."/>
            <person name="Kohler A."/>
            <person name="Nagy L.G."/>
            <person name="Floudas D."/>
            <person name="Copeland A."/>
            <person name="Barry K.W."/>
            <person name="Cichocki N."/>
            <person name="Veneault-Fourrey C."/>
            <person name="LaButti K."/>
            <person name="Lindquist E.A."/>
            <person name="Lipzen A."/>
            <person name="Lundell T."/>
            <person name="Morin E."/>
            <person name="Murat C."/>
            <person name="Sun H."/>
            <person name="Tunlid A."/>
            <person name="Henrissat B."/>
            <person name="Grigoriev I.V."/>
            <person name="Hibbett D.S."/>
            <person name="Martin F."/>
            <person name="Nordberg H.P."/>
            <person name="Cantor M.N."/>
            <person name="Hua S.X."/>
        </authorList>
    </citation>
    <scope>NUCLEOTIDE SEQUENCE [LARGE SCALE GENOMIC DNA]</scope>
    <source>
        <strain evidence="2 3">LaAM-08-1</strain>
    </source>
</reference>
<feature type="domain" description="F-box" evidence="1">
    <location>
        <begin position="1"/>
        <end position="48"/>
    </location>
</feature>
<sequence>MHLLDIPPEITLHILSYLDLPDLAVLSQVMPTLNPLTSDPILHKYRLRIVSPSRINHFLFGTTPQGHALRPTVGDLVQRGVMRGLGIERRWRMGSYFYSLNSIIQYENSLSLSRRHASHVLAIQLRRRSPTLSNVLKLLYSNHVLPDVEFSSTNMARSLQPVVHKLKWSLQRDRLAKLVKNSSCSITGSKGGFGAWLESTARHIIQDGEKVRLAICPDIRQRVVFYERLANA</sequence>